<dbReference type="EMBL" id="LAZR01005276">
    <property type="protein sequence ID" value="KKN01312.1"/>
    <property type="molecule type" value="Genomic_DNA"/>
</dbReference>
<organism evidence="1">
    <name type="scientific">marine sediment metagenome</name>
    <dbReference type="NCBI Taxonomy" id="412755"/>
    <lineage>
        <taxon>unclassified sequences</taxon>
        <taxon>metagenomes</taxon>
        <taxon>ecological metagenomes</taxon>
    </lineage>
</organism>
<sequence>MKQLRVLLLLLITGFLIFGLGACEGGREHKITVTSMRGTETLSAPRIYITDNGSWFAAATMIIVKGTRNGQIIWTKQYSINGVSISGVHW</sequence>
<gene>
    <name evidence="1" type="ORF">LCGC14_1129030</name>
</gene>
<dbReference type="AlphaFoldDB" id="A0A0F9MPI8"/>
<name>A0A0F9MPI8_9ZZZZ</name>
<evidence type="ECO:0000313" key="1">
    <source>
        <dbReference type="EMBL" id="KKN01312.1"/>
    </source>
</evidence>
<proteinExistence type="predicted"/>
<comment type="caution">
    <text evidence="1">The sequence shown here is derived from an EMBL/GenBank/DDBJ whole genome shotgun (WGS) entry which is preliminary data.</text>
</comment>
<accession>A0A0F9MPI8</accession>
<dbReference type="PROSITE" id="PS51257">
    <property type="entry name" value="PROKAR_LIPOPROTEIN"/>
    <property type="match status" value="1"/>
</dbReference>
<reference evidence="1" key="1">
    <citation type="journal article" date="2015" name="Nature">
        <title>Complex archaea that bridge the gap between prokaryotes and eukaryotes.</title>
        <authorList>
            <person name="Spang A."/>
            <person name="Saw J.H."/>
            <person name="Jorgensen S.L."/>
            <person name="Zaremba-Niedzwiedzka K."/>
            <person name="Martijn J."/>
            <person name="Lind A.E."/>
            <person name="van Eijk R."/>
            <person name="Schleper C."/>
            <person name="Guy L."/>
            <person name="Ettema T.J."/>
        </authorList>
    </citation>
    <scope>NUCLEOTIDE SEQUENCE</scope>
</reference>
<protein>
    <submittedName>
        <fullName evidence="1">Uncharacterized protein</fullName>
    </submittedName>
</protein>